<keyword evidence="3" id="KW-1185">Reference proteome</keyword>
<dbReference type="PANTHER" id="PTHR46033">
    <property type="entry name" value="PROTEIN MAIN-LIKE 2"/>
    <property type="match status" value="1"/>
</dbReference>
<gene>
    <name evidence="2" type="ORF">PHAVU_001G157000g</name>
</gene>
<dbReference type="STRING" id="3885.V7CWI4"/>
<dbReference type="AlphaFoldDB" id="V7CWI4"/>
<dbReference type="OMA" id="ARAHIML"/>
<accession>V7CWI4</accession>
<proteinExistence type="predicted"/>
<evidence type="ECO:0000313" key="2">
    <source>
        <dbReference type="EMBL" id="ESW34489.1"/>
    </source>
</evidence>
<dbReference type="Proteomes" id="UP000000226">
    <property type="component" value="Chromosome 1"/>
</dbReference>
<dbReference type="InterPro" id="IPR044824">
    <property type="entry name" value="MAIN-like"/>
</dbReference>
<dbReference type="Gramene" id="ESW34489">
    <property type="protein sequence ID" value="ESW34489"/>
    <property type="gene ID" value="PHAVU_001G157000g"/>
</dbReference>
<feature type="domain" description="Aminotransferase-like plant mobile" evidence="1">
    <location>
        <begin position="239"/>
        <end position="324"/>
    </location>
</feature>
<evidence type="ECO:0000313" key="3">
    <source>
        <dbReference type="Proteomes" id="UP000000226"/>
    </source>
</evidence>
<dbReference type="eggNOG" id="ENOG502QW7G">
    <property type="taxonomic scope" value="Eukaryota"/>
</dbReference>
<reference evidence="3" key="1">
    <citation type="journal article" date="2014" name="Nat. Genet.">
        <title>A reference genome for common bean and genome-wide analysis of dual domestications.</title>
        <authorList>
            <person name="Schmutz J."/>
            <person name="McClean P.E."/>
            <person name="Mamidi S."/>
            <person name="Wu G.A."/>
            <person name="Cannon S.B."/>
            <person name="Grimwood J."/>
            <person name="Jenkins J."/>
            <person name="Shu S."/>
            <person name="Song Q."/>
            <person name="Chavarro C."/>
            <person name="Torres-Torres M."/>
            <person name="Geffroy V."/>
            <person name="Moghaddam S.M."/>
            <person name="Gao D."/>
            <person name="Abernathy B."/>
            <person name="Barry K."/>
            <person name="Blair M."/>
            <person name="Brick M.A."/>
            <person name="Chovatia M."/>
            <person name="Gepts P."/>
            <person name="Goodstein D.M."/>
            <person name="Gonzales M."/>
            <person name="Hellsten U."/>
            <person name="Hyten D.L."/>
            <person name="Jia G."/>
            <person name="Kelly J.D."/>
            <person name="Kudrna D."/>
            <person name="Lee R."/>
            <person name="Richard M.M."/>
            <person name="Miklas P.N."/>
            <person name="Osorno J.M."/>
            <person name="Rodrigues J."/>
            <person name="Thareau V."/>
            <person name="Urrea C.A."/>
            <person name="Wang M."/>
            <person name="Yu Y."/>
            <person name="Zhang M."/>
            <person name="Wing R.A."/>
            <person name="Cregan P.B."/>
            <person name="Rokhsar D.S."/>
            <person name="Jackson S.A."/>
        </authorList>
    </citation>
    <scope>NUCLEOTIDE SEQUENCE [LARGE SCALE GENOMIC DNA]</scope>
    <source>
        <strain evidence="3">cv. G19833</strain>
    </source>
</reference>
<dbReference type="GO" id="GO:0010073">
    <property type="term" value="P:meristem maintenance"/>
    <property type="evidence" value="ECO:0007669"/>
    <property type="project" value="InterPro"/>
</dbReference>
<dbReference type="EMBL" id="CM002288">
    <property type="protein sequence ID" value="ESW34489.1"/>
    <property type="molecule type" value="Genomic_DNA"/>
</dbReference>
<organism evidence="2 3">
    <name type="scientific">Phaseolus vulgaris</name>
    <name type="common">Kidney bean</name>
    <name type="synonym">French bean</name>
    <dbReference type="NCBI Taxonomy" id="3885"/>
    <lineage>
        <taxon>Eukaryota</taxon>
        <taxon>Viridiplantae</taxon>
        <taxon>Streptophyta</taxon>
        <taxon>Embryophyta</taxon>
        <taxon>Tracheophyta</taxon>
        <taxon>Spermatophyta</taxon>
        <taxon>Magnoliopsida</taxon>
        <taxon>eudicotyledons</taxon>
        <taxon>Gunneridae</taxon>
        <taxon>Pentapetalae</taxon>
        <taxon>rosids</taxon>
        <taxon>fabids</taxon>
        <taxon>Fabales</taxon>
        <taxon>Fabaceae</taxon>
        <taxon>Papilionoideae</taxon>
        <taxon>50 kb inversion clade</taxon>
        <taxon>NPAAA clade</taxon>
        <taxon>indigoferoid/millettioid clade</taxon>
        <taxon>Phaseoleae</taxon>
        <taxon>Phaseolus</taxon>
    </lineage>
</organism>
<sequence length="330" mass="38031">MSLLRLQDKHVTKDVWEGNERLLRPRRHAIWILKHEDILDQRVKQLIDHSGFGHLLKFKNIDFNHILLTALVERWRSETHTFHFPLGETTVTLEDVELILGLPVDGQAVTGITNGDLVSLCEQFLGFIPPATAELPHHANDDVIAQHARAHILTLIGSLLMPDSSGSKVHLMYLLLLADLNNVRNYSWGSAVLAYLYRALDHGIDFNQDNIGGCTLLLQCWAWERLTCISPQLQPLTDKEVQQGFLWTPYRVDYVRRLITIEVSPIARAVVPLIYFATVELHQVDRVMCQFGFQQSIPHDPFNLDQLHKEDMRGRTDRYWPQYHVAWIAM</sequence>
<dbReference type="InterPro" id="IPR019557">
    <property type="entry name" value="AminoTfrase-like_pln_mobile"/>
</dbReference>
<name>V7CWI4_PHAVU</name>
<protein>
    <recommendedName>
        <fullName evidence="1">Aminotransferase-like plant mobile domain-containing protein</fullName>
    </recommendedName>
</protein>
<feature type="domain" description="Aminotransferase-like plant mobile" evidence="1">
    <location>
        <begin position="51"/>
        <end position="235"/>
    </location>
</feature>
<dbReference type="Pfam" id="PF10536">
    <property type="entry name" value="PMD"/>
    <property type="match status" value="2"/>
</dbReference>
<dbReference type="PANTHER" id="PTHR46033:SF8">
    <property type="entry name" value="PROTEIN MAINTENANCE OF MERISTEMS-LIKE"/>
    <property type="match status" value="1"/>
</dbReference>
<evidence type="ECO:0000259" key="1">
    <source>
        <dbReference type="Pfam" id="PF10536"/>
    </source>
</evidence>
<dbReference type="OrthoDB" id="1939467at2759"/>